<dbReference type="EMBL" id="CP101751">
    <property type="protein sequence ID" value="UUC44984.1"/>
    <property type="molecule type" value="Genomic_DNA"/>
</dbReference>
<evidence type="ECO:0000256" key="1">
    <source>
        <dbReference type="ARBA" id="ARBA00022729"/>
    </source>
</evidence>
<dbReference type="NCBIfam" id="NF038128">
    <property type="entry name" value="choice_anch_J"/>
    <property type="match status" value="1"/>
</dbReference>
<name>A0ABY5IQS5_9FLAO</name>
<dbReference type="Pfam" id="PF18962">
    <property type="entry name" value="Por_Secre_tail"/>
    <property type="match status" value="1"/>
</dbReference>
<evidence type="ECO:0000256" key="2">
    <source>
        <dbReference type="SAM" id="SignalP"/>
    </source>
</evidence>
<sequence length="279" mass="30189">MKKTLLFAGLLLGTMFAGNAQTTTIFEENFELNTALTGWTLRNLDGLTPNGNYATVFGTNAWAVVTWNSEPGNKVASTTSWFNPAGQANRWLITPQITLPANSQIQVAFKAKSGDSDPTYQDGYSLLVSTTGTNAADFTNVIYNTASEANTWQNRSYSLSQFAGQNIYIAWRNNNNDKNLLSIDDVAVLAMTTASTDDFLASKFTVFPNPANDVVNVANNGNVLVDAIAINDINGRTVKTVKLDAVSEAQVNIADLNSGVYFMNITTNEGVATKKIIKK</sequence>
<dbReference type="InterPro" id="IPR026444">
    <property type="entry name" value="Secre_tail"/>
</dbReference>
<accession>A0ABY5IQS5</accession>
<dbReference type="RefSeq" id="WP_256550669.1">
    <property type="nucleotide sequence ID" value="NZ_CP101751.1"/>
</dbReference>
<dbReference type="Proteomes" id="UP001059844">
    <property type="component" value="Chromosome"/>
</dbReference>
<dbReference type="InterPro" id="IPR011628">
    <property type="entry name" value="Cleaved_adhesin"/>
</dbReference>
<evidence type="ECO:0000313" key="5">
    <source>
        <dbReference type="EMBL" id="UUC44984.1"/>
    </source>
</evidence>
<dbReference type="NCBIfam" id="TIGR04183">
    <property type="entry name" value="Por_Secre_tail"/>
    <property type="match status" value="1"/>
</dbReference>
<proteinExistence type="predicted"/>
<gene>
    <name evidence="5" type="ORF">NOX80_15305</name>
</gene>
<dbReference type="Gene3D" id="2.60.120.200">
    <property type="match status" value="1"/>
</dbReference>
<feature type="domain" description="Cleaved adhesin" evidence="3">
    <location>
        <begin position="24"/>
        <end position="188"/>
    </location>
</feature>
<feature type="signal peptide" evidence="2">
    <location>
        <begin position="1"/>
        <end position="20"/>
    </location>
</feature>
<feature type="chain" id="PRO_5045857937" evidence="2">
    <location>
        <begin position="21"/>
        <end position="279"/>
    </location>
</feature>
<dbReference type="Pfam" id="PF07675">
    <property type="entry name" value="Cleaved_Adhesin"/>
    <property type="match status" value="1"/>
</dbReference>
<evidence type="ECO:0000259" key="3">
    <source>
        <dbReference type="Pfam" id="PF07675"/>
    </source>
</evidence>
<organism evidence="5 6">
    <name type="scientific">Flavobacterium cerinum</name>
    <dbReference type="NCBI Taxonomy" id="2502784"/>
    <lineage>
        <taxon>Bacteria</taxon>
        <taxon>Pseudomonadati</taxon>
        <taxon>Bacteroidota</taxon>
        <taxon>Flavobacteriia</taxon>
        <taxon>Flavobacteriales</taxon>
        <taxon>Flavobacteriaceae</taxon>
        <taxon>Flavobacterium</taxon>
    </lineage>
</organism>
<evidence type="ECO:0000259" key="4">
    <source>
        <dbReference type="Pfam" id="PF18962"/>
    </source>
</evidence>
<protein>
    <submittedName>
        <fullName evidence="5">Choice-of-anchor J domain-containing protein</fullName>
    </submittedName>
</protein>
<keyword evidence="6" id="KW-1185">Reference proteome</keyword>
<evidence type="ECO:0000313" key="6">
    <source>
        <dbReference type="Proteomes" id="UP001059844"/>
    </source>
</evidence>
<feature type="domain" description="Secretion system C-terminal sorting" evidence="4">
    <location>
        <begin position="206"/>
        <end position="277"/>
    </location>
</feature>
<keyword evidence="1 2" id="KW-0732">Signal</keyword>
<reference evidence="5" key="1">
    <citation type="submission" date="2022-07" db="EMBL/GenBank/DDBJ databases">
        <title>Isolation, identification, and degradation of a PFOSA degrading strain from sewage treatment plant.</title>
        <authorList>
            <person name="Zhang L."/>
            <person name="Huo Y."/>
        </authorList>
    </citation>
    <scope>NUCLEOTIDE SEQUENCE</scope>
    <source>
        <strain evidence="5">C1</strain>
    </source>
</reference>